<dbReference type="OrthoDB" id="27696at2759"/>
<keyword evidence="10" id="KW-0675">Receptor</keyword>
<dbReference type="EMBL" id="KB206936">
    <property type="protein sequence ID" value="ELP86725.1"/>
    <property type="molecule type" value="Genomic_DNA"/>
</dbReference>
<evidence type="ECO:0000313" key="13">
    <source>
        <dbReference type="Proteomes" id="UP000014680"/>
    </source>
</evidence>
<sequence length="687" mass="77780">MLRSSLSNASARLGSRSGSITIGSGLYQQKERYQYTLMSTSSYLKKLNPPNSSPLRSSAASPNLPDSSPLSPVTSPDVRSRSSSSAALEQNTFVPLETYTKEQVLLRTKSHTEKTESNYPTFQLDKMSPKSTPRDENEKVEQTLLLKELQALTALPTATRTTATNIYLASYSDALTSHLNLFLTDFKACFKHSMPHISTHHSERTRYFGVETAIGFGDLNDVIFLSDSVDIYVIIADSSDLSFLYLTAFVQKLAKAFGSQAIKKVVVYTTSPNTSVNTYCQVNDIPEVTDRDVLKAEITRHNEEFQKNEQTKSKEPSKRVILLGDYFVGKTTLFHHLTNSKYNGYEASFETFTKKESRNEFDVIDTPGNFRFQVRLNKEQLDTTMEGKNEDERAVELTMNYLHEKQIGGELIVVLYDVTRKETKRYAELLTESLQRVFPFSSVVVIGNKLDIADELKMEVEECAMEGVSDILMMTLSDGRVGGVIDKLRERLTFLMQPKRLDLVCFKKSFGVEETYKVCEDFCIESGKSAKSEKRLVRVERGHLIVLNSKGKASGKSRNYNLDENSAIVETQRKKMNCVVIKTRNGNIGVCFKDEKKEKEFKENIIEAQVVNKIGKGVLKVICKQFLREALNELVDEDIETFTKQVENYIGKTDYVFPDHLKTEVDMVVHAPDRNTKRFSRLSLSSK</sequence>
<organism evidence="12 13">
    <name type="scientific">Entamoeba invadens IP1</name>
    <dbReference type="NCBI Taxonomy" id="370355"/>
    <lineage>
        <taxon>Eukaryota</taxon>
        <taxon>Amoebozoa</taxon>
        <taxon>Evosea</taxon>
        <taxon>Archamoebae</taxon>
        <taxon>Mastigamoebida</taxon>
        <taxon>Entamoebidae</taxon>
        <taxon>Entamoeba</taxon>
    </lineage>
</organism>
<evidence type="ECO:0000256" key="10">
    <source>
        <dbReference type="ARBA" id="ARBA00023170"/>
    </source>
</evidence>
<evidence type="ECO:0000256" key="6">
    <source>
        <dbReference type="ARBA" id="ARBA00022824"/>
    </source>
</evidence>
<evidence type="ECO:0000256" key="5">
    <source>
        <dbReference type="ARBA" id="ARBA00022741"/>
    </source>
</evidence>
<feature type="region of interest" description="Disordered" evidence="11">
    <location>
        <begin position="1"/>
        <end position="21"/>
    </location>
</feature>
<proteinExistence type="inferred from homology"/>
<feature type="region of interest" description="Disordered" evidence="11">
    <location>
        <begin position="109"/>
        <end position="134"/>
    </location>
</feature>
<dbReference type="OMA" id="NYSHCVG"/>
<dbReference type="SUPFAM" id="SSF52540">
    <property type="entry name" value="P-loop containing nucleoside triphosphate hydrolases"/>
    <property type="match status" value="1"/>
</dbReference>
<dbReference type="Gene3D" id="3.40.50.300">
    <property type="entry name" value="P-loop containing nucleotide triphosphate hydrolases"/>
    <property type="match status" value="1"/>
</dbReference>
<evidence type="ECO:0000256" key="11">
    <source>
        <dbReference type="SAM" id="MobiDB-lite"/>
    </source>
</evidence>
<feature type="compositionally biased region" description="Low complexity" evidence="11">
    <location>
        <begin position="47"/>
        <end position="85"/>
    </location>
</feature>
<comment type="similarity">
    <text evidence="2">Belongs to the SRP receptor beta subunit family.</text>
</comment>
<keyword evidence="13" id="KW-1185">Reference proteome</keyword>
<comment type="subcellular location">
    <subcellularLocation>
        <location evidence="1">Endoplasmic reticulum membrane</location>
        <topology evidence="1">Single-pass membrane protein</topology>
    </subcellularLocation>
</comment>
<dbReference type="GO" id="GO:0005525">
    <property type="term" value="F:GTP binding"/>
    <property type="evidence" value="ECO:0007669"/>
    <property type="project" value="UniProtKB-KW"/>
</dbReference>
<dbReference type="AlphaFoldDB" id="A0A0A1TYX2"/>
<evidence type="ECO:0000256" key="2">
    <source>
        <dbReference type="ARBA" id="ARBA00005619"/>
    </source>
</evidence>
<evidence type="ECO:0000256" key="3">
    <source>
        <dbReference type="ARBA" id="ARBA00020256"/>
    </source>
</evidence>
<protein>
    <recommendedName>
        <fullName evidence="3">Signal recognition particle receptor subunit beta</fullName>
    </recommendedName>
</protein>
<evidence type="ECO:0000256" key="4">
    <source>
        <dbReference type="ARBA" id="ARBA00022692"/>
    </source>
</evidence>
<dbReference type="Pfam" id="PF09439">
    <property type="entry name" value="SRPRB"/>
    <property type="match status" value="1"/>
</dbReference>
<reference evidence="12 13" key="1">
    <citation type="submission" date="2012-10" db="EMBL/GenBank/DDBJ databases">
        <authorList>
            <person name="Zafar N."/>
            <person name="Inman J."/>
            <person name="Hall N."/>
            <person name="Lorenzi H."/>
            <person name="Caler E."/>
        </authorList>
    </citation>
    <scope>NUCLEOTIDE SEQUENCE [LARGE SCALE GENOMIC DNA]</scope>
    <source>
        <strain evidence="12 13">IP1</strain>
    </source>
</reference>
<evidence type="ECO:0000256" key="1">
    <source>
        <dbReference type="ARBA" id="ARBA00004389"/>
    </source>
</evidence>
<dbReference type="KEGG" id="eiv:EIN_306710"/>
<evidence type="ECO:0000256" key="9">
    <source>
        <dbReference type="ARBA" id="ARBA00023136"/>
    </source>
</evidence>
<dbReference type="Proteomes" id="UP000014680">
    <property type="component" value="Unassembled WGS sequence"/>
</dbReference>
<gene>
    <name evidence="12" type="ORF">EIN_306710</name>
</gene>
<dbReference type="InterPro" id="IPR027417">
    <property type="entry name" value="P-loop_NTPase"/>
</dbReference>
<accession>A0A0A1TYX2</accession>
<feature type="region of interest" description="Disordered" evidence="11">
    <location>
        <begin position="47"/>
        <end position="89"/>
    </location>
</feature>
<evidence type="ECO:0000256" key="7">
    <source>
        <dbReference type="ARBA" id="ARBA00022989"/>
    </source>
</evidence>
<keyword evidence="8" id="KW-0342">GTP-binding</keyword>
<dbReference type="GO" id="GO:0005789">
    <property type="term" value="C:endoplasmic reticulum membrane"/>
    <property type="evidence" value="ECO:0007669"/>
    <property type="project" value="UniProtKB-SubCell"/>
</dbReference>
<evidence type="ECO:0000256" key="8">
    <source>
        <dbReference type="ARBA" id="ARBA00023134"/>
    </source>
</evidence>
<keyword evidence="6" id="KW-0256">Endoplasmic reticulum</keyword>
<dbReference type="InterPro" id="IPR019009">
    <property type="entry name" value="SRP_receptor_beta_su"/>
</dbReference>
<evidence type="ECO:0000313" key="12">
    <source>
        <dbReference type="EMBL" id="ELP86725.1"/>
    </source>
</evidence>
<keyword evidence="7" id="KW-1133">Transmembrane helix</keyword>
<keyword evidence="5" id="KW-0547">Nucleotide-binding</keyword>
<dbReference type="GeneID" id="14885672"/>
<keyword evidence="4" id="KW-0812">Transmembrane</keyword>
<name>A0A0A1TYX2_ENTIV</name>
<dbReference type="RefSeq" id="XP_004186071.1">
    <property type="nucleotide sequence ID" value="XM_004186023.1"/>
</dbReference>
<dbReference type="VEuPathDB" id="AmoebaDB:EIN_306710"/>
<keyword evidence="9" id="KW-0472">Membrane</keyword>